<dbReference type="NCBIfam" id="TIGR01414">
    <property type="entry name" value="autotrans_barl"/>
    <property type="match status" value="1"/>
</dbReference>
<protein>
    <submittedName>
        <fullName evidence="4">Major ring-forming surface antigen</fullName>
    </submittedName>
</protein>
<feature type="domain" description="Autotransporter" evidence="3">
    <location>
        <begin position="1189"/>
        <end position="1485"/>
    </location>
</feature>
<feature type="chain" id="PRO_5004234169" evidence="2">
    <location>
        <begin position="48"/>
        <end position="1519"/>
    </location>
</feature>
<dbReference type="GO" id="GO:0019867">
    <property type="term" value="C:outer membrane"/>
    <property type="evidence" value="ECO:0007669"/>
    <property type="project" value="InterPro"/>
</dbReference>
<dbReference type="InterPro" id="IPR005546">
    <property type="entry name" value="Autotransporte_beta"/>
</dbReference>
<dbReference type="SMR" id="Q48237"/>
<sequence>MTKISDVQEKNFLKRKEKSSSLRNRKFFQPLIATTLAFSLASSFVNAADAGNAGQAPVNAEGITVTVNQANKTATVSGNNGNATFTFTNGANTTVNGTADPAVTAPNIEVNIANTVNNFTVDGKPANQANQNLGAEGKPVNLNFDFGGIASSGTAKTFTLNLGGAGNANALTGNLNILGAGNATLNTNTNGSIASGGPVINVNKDATFNATFSGGATMTGNIVTGNTKETSGTGTNNITFDGPKQIPHNGSLIKDGTAVTGQADPATVLTGNISTYGGINNVTFEKGTMKGDIIAGNATGQSLGMNVVTFKEQGVHYTGNVIASGTGGVNNTLNFGNATVDATNGGNTLIIQNSGITFNNTNGVNNSPTLTHATITPAAAGGDPANQATVFQGNIKSAYQGVNTLNFYNFAKLEGTPANKANPAPAANITATNNGANNIVFTDGGLVNANLTSTLDQGINTLVMNTNNIVTNPILLTGNVVTNTPGWAGSNTLLFQNNGTSSTGGNAMQTLTNQVAYVGNIVANGGSVQAIFSNTYWAPTNLKDLKEQAGGLNAAGAAGANARANAQAKSQQIQGYLDKFNGNSANATGNLTATNGGTATLVLRNTTTLANLPRQAAQYNVTVGGNNSSANIVLEAPVNASATITYGGYYLGGNGTSNYVWNGSQNTSSVNLIFANADNRGTPTLNGATGSSTLVSDAFGGQFRNDLGAGKVLGVTYQNGIQMSLSDKNVTLQGQNGLYSGSFMAFFKDAILAKIAKVDSNAEFATQGIPLNVSLVKSGNGTSSPGSGGNSFVNNITLEGVAVGSITALTNKQATGTNGMNNTSGIVNLVLKSDSVLLGTIAGENQKGLTMNMQLNQGAKLILQNSGAGTGGDVALNNLTIASGNNGNGNNGAAVTFQGGSVSFDKNQANDYTALQNNTVIDLATGGGSNNVPSRTWFNLLTVGQANSSNTTTASDGQQASGLGGNNALFKVYVNADANQGNGAGGGRGNATLNGQNSFNGSGLYGNIYSDRVIVYQTQEQHFCDRISPNPRQWKSYGVRYHGGGTERAGNVAVATVKNEGGQASVNFTTVGSVIGFDVFDAKLTAVKTNAYGKVETNNANNAGNSTPAPGLGSIPGLGGTGGTSSGNGTGGSQDQANAQDYTTYFISQAVANTSEANQLATATALASNYYLYLANIDSLNKRMGELRSNPRSNGFWMRMFNGMQTTKFALQTTSIYTTVQAGWDHVFGSEGGNDFLGFAVAYAGAAMSSEKKEQLVNGAQKGVKSSGGNAFEISLYNSYVQDGAASSTDFKYGFYSDSVAKFSFLWNKLTMFGEDSSPNMQNFGFTFSQEIGYRFLLGNHNEWYITPQGQVALGYFNQSNIKQTLGSHWLKGEQSSIFTVQGRIGSNFGYRFNQFTEDKGWASELYLGLWYIGDYISGGNLTLVSDLGSVNTLRTLSSTGRFAFNIGTNFVVKDNHRFYFDFERSFGGKIITDYQFNIGYRYNFGENRKYVSLLAGSMKDTIKKDDKKENKEETEEIE</sequence>
<dbReference type="InterPro" id="IPR036709">
    <property type="entry name" value="Autotransporte_beta_dom_sf"/>
</dbReference>
<dbReference type="InterPro" id="IPR006315">
    <property type="entry name" value="OM_autotransptr_brl_dom"/>
</dbReference>
<keyword evidence="2" id="KW-0732">Signal</keyword>
<feature type="compositionally biased region" description="Gly residues" evidence="1">
    <location>
        <begin position="1114"/>
        <end position="1132"/>
    </location>
</feature>
<dbReference type="PROSITE" id="PS51208">
    <property type="entry name" value="AUTOTRANSPORTER"/>
    <property type="match status" value="1"/>
</dbReference>
<proteinExistence type="predicted"/>
<evidence type="ECO:0000256" key="2">
    <source>
        <dbReference type="SAM" id="SignalP"/>
    </source>
</evidence>
<evidence type="ECO:0000256" key="1">
    <source>
        <dbReference type="SAM" id="MobiDB-lite"/>
    </source>
</evidence>
<evidence type="ECO:0000313" key="4">
    <source>
        <dbReference type="EMBL" id="AAC36865.1"/>
    </source>
</evidence>
<feature type="signal peptide" evidence="2">
    <location>
        <begin position="1"/>
        <end position="47"/>
    </location>
</feature>
<evidence type="ECO:0000259" key="3">
    <source>
        <dbReference type="PROSITE" id="PS51208"/>
    </source>
</evidence>
<dbReference type="EMBL" id="AF254134">
    <property type="protein sequence ID" value="AAC36865.1"/>
    <property type="molecule type" value="Genomic_DNA"/>
</dbReference>
<dbReference type="PIR" id="S41525">
    <property type="entry name" value="S41525"/>
</dbReference>
<reference evidence="4" key="2">
    <citation type="journal article" date="2001" name="Infect. Immun.">
        <title>Sequence and antigenic variability of the Helicobacter mustelae surface ring protein Hsr.</title>
        <authorList>
            <person name="Forester N."/>
            <person name="Lumsden J.S."/>
            <person name="O'Croinin T."/>
            <person name="O'Toole P.W."/>
        </authorList>
    </citation>
    <scope>NUCLEOTIDE SEQUENCE</scope>
    <source>
        <strain evidence="4">4298</strain>
    </source>
</reference>
<dbReference type="TCDB" id="1.B.12.7.1">
    <property type="family name" value="the autotransporter-1 (at-1) family"/>
</dbReference>
<accession>Q48237</accession>
<gene>
    <name evidence="4" type="primary">hsr</name>
</gene>
<name>Q48237_HELMU</name>
<dbReference type="SMART" id="SM00869">
    <property type="entry name" value="Autotransporter"/>
    <property type="match status" value="1"/>
</dbReference>
<feature type="region of interest" description="Disordered" evidence="1">
    <location>
        <begin position="1096"/>
        <end position="1135"/>
    </location>
</feature>
<reference evidence="4" key="1">
    <citation type="journal article" date="1994" name="Mol. Microbiol.">
        <title>Identification and molecular characterization of a major ring-forming surface protein from the gastric pathogen Helicobacter mustelae.</title>
        <authorList>
            <person name="O'Toole P.W."/>
            <person name="Austin J.W."/>
            <person name="Trust T.J."/>
        </authorList>
    </citation>
    <scope>NUCLEOTIDE SEQUENCE</scope>
    <source>
        <strain evidence="4">4298</strain>
    </source>
</reference>
<dbReference type="SUPFAM" id="SSF103515">
    <property type="entry name" value="Autotransporter"/>
    <property type="match status" value="1"/>
</dbReference>
<organism evidence="4">
    <name type="scientific">Helicobacter mustelae</name>
    <dbReference type="NCBI Taxonomy" id="217"/>
    <lineage>
        <taxon>Bacteria</taxon>
        <taxon>Pseudomonadati</taxon>
        <taxon>Campylobacterota</taxon>
        <taxon>Epsilonproteobacteria</taxon>
        <taxon>Campylobacterales</taxon>
        <taxon>Helicobacteraceae</taxon>
        <taxon>Helicobacter</taxon>
    </lineage>
</organism>
<feature type="compositionally biased region" description="Polar residues" evidence="1">
    <location>
        <begin position="1096"/>
        <end position="1108"/>
    </location>
</feature>
<dbReference type="Gene3D" id="2.40.128.130">
    <property type="entry name" value="Autotransporter beta-domain"/>
    <property type="match status" value="1"/>
</dbReference>